<dbReference type="OrthoDB" id="9811293at2"/>
<comment type="caution">
    <text evidence="2">The sequence shown here is derived from an EMBL/GenBank/DDBJ whole genome shotgun (WGS) entry which is preliminary data.</text>
</comment>
<feature type="transmembrane region" description="Helical" evidence="1">
    <location>
        <begin position="211"/>
        <end position="228"/>
    </location>
</feature>
<protein>
    <submittedName>
        <fullName evidence="2">Putative membrane protein</fullName>
    </submittedName>
</protein>
<feature type="transmembrane region" description="Helical" evidence="1">
    <location>
        <begin position="27"/>
        <end position="45"/>
    </location>
</feature>
<keyword evidence="3" id="KW-1185">Reference proteome</keyword>
<accession>A0A2P8E489</accession>
<organism evidence="2 3">
    <name type="scientific">Cecembia rubra</name>
    <dbReference type="NCBI Taxonomy" id="1485585"/>
    <lineage>
        <taxon>Bacteria</taxon>
        <taxon>Pseudomonadati</taxon>
        <taxon>Bacteroidota</taxon>
        <taxon>Cytophagia</taxon>
        <taxon>Cytophagales</taxon>
        <taxon>Cyclobacteriaceae</taxon>
        <taxon>Cecembia</taxon>
    </lineage>
</organism>
<reference evidence="2 3" key="1">
    <citation type="submission" date="2018-03" db="EMBL/GenBank/DDBJ databases">
        <title>Genomic Encyclopedia of Archaeal and Bacterial Type Strains, Phase II (KMG-II): from individual species to whole genera.</title>
        <authorList>
            <person name="Goeker M."/>
        </authorList>
    </citation>
    <scope>NUCLEOTIDE SEQUENCE [LARGE SCALE GENOMIC DNA]</scope>
    <source>
        <strain evidence="2 3">DSM 28057</strain>
    </source>
</reference>
<keyword evidence="1" id="KW-0472">Membrane</keyword>
<dbReference type="PANTHER" id="PTHR39419">
    <property type="entry name" value="SLL0814 PROTEIN"/>
    <property type="match status" value="1"/>
</dbReference>
<feature type="transmembrane region" description="Helical" evidence="1">
    <location>
        <begin position="81"/>
        <end position="101"/>
    </location>
</feature>
<dbReference type="RefSeq" id="WP_106567196.1">
    <property type="nucleotide sequence ID" value="NZ_PYGF01000005.1"/>
</dbReference>
<dbReference type="Proteomes" id="UP000240708">
    <property type="component" value="Unassembled WGS sequence"/>
</dbReference>
<evidence type="ECO:0000313" key="3">
    <source>
        <dbReference type="Proteomes" id="UP000240708"/>
    </source>
</evidence>
<keyword evidence="1" id="KW-1133">Transmembrane helix</keyword>
<feature type="transmembrane region" description="Helical" evidence="1">
    <location>
        <begin position="182"/>
        <end position="199"/>
    </location>
</feature>
<feature type="transmembrane region" description="Helical" evidence="1">
    <location>
        <begin position="121"/>
        <end position="139"/>
    </location>
</feature>
<feature type="transmembrane region" description="Helical" evidence="1">
    <location>
        <begin position="146"/>
        <end position="170"/>
    </location>
</feature>
<dbReference type="EMBL" id="PYGF01000005">
    <property type="protein sequence ID" value="PSL04283.1"/>
    <property type="molecule type" value="Genomic_DNA"/>
</dbReference>
<gene>
    <name evidence="2" type="ORF">CLV48_10522</name>
</gene>
<evidence type="ECO:0000313" key="2">
    <source>
        <dbReference type="EMBL" id="PSL04283.1"/>
    </source>
</evidence>
<dbReference type="AlphaFoldDB" id="A0A2P8E489"/>
<evidence type="ECO:0000256" key="1">
    <source>
        <dbReference type="SAM" id="Phobius"/>
    </source>
</evidence>
<dbReference type="PANTHER" id="PTHR39419:SF1">
    <property type="entry name" value="SLL0814 PROTEIN"/>
    <property type="match status" value="1"/>
</dbReference>
<dbReference type="Pfam" id="PF04240">
    <property type="entry name" value="Caroten_synth"/>
    <property type="match status" value="1"/>
</dbReference>
<proteinExistence type="predicted"/>
<name>A0A2P8E489_9BACT</name>
<sequence>MSYPIDQKISNVPSLDLDKPDKKKFPVLEAVITVLYLVGIIGMSIPEVRPYFQSLTPYQLLITLGIMLSKHRDWNDSFIRFLAAAFLIGYGSEVSGVHTGFPFGNYQYGPVLGPQLFEVPILIGVNWLILIYLTGTLLYKWIQNDIFASLLGAFAMVMIDYAIEPVAIVLDFWTWENDIIPLSNYLGWFGVAFIIQLIFRKAEFSKENKISAYLLVNLVAFFVILNFIL</sequence>
<dbReference type="InterPro" id="IPR007354">
    <property type="entry name" value="CruF-like"/>
</dbReference>
<keyword evidence="1" id="KW-0812">Transmembrane</keyword>